<feature type="region of interest" description="Disordered" evidence="1">
    <location>
        <begin position="197"/>
        <end position="290"/>
    </location>
</feature>
<feature type="compositionally biased region" description="Gly residues" evidence="1">
    <location>
        <begin position="30"/>
        <end position="43"/>
    </location>
</feature>
<keyword evidence="3" id="KW-1185">Reference proteome</keyword>
<dbReference type="OrthoDB" id="4161765at2759"/>
<organism evidence="2 3">
    <name type="scientific">Fonsecaea pedrosoi CBS 271.37</name>
    <dbReference type="NCBI Taxonomy" id="1442368"/>
    <lineage>
        <taxon>Eukaryota</taxon>
        <taxon>Fungi</taxon>
        <taxon>Dikarya</taxon>
        <taxon>Ascomycota</taxon>
        <taxon>Pezizomycotina</taxon>
        <taxon>Eurotiomycetes</taxon>
        <taxon>Chaetothyriomycetidae</taxon>
        <taxon>Chaetothyriales</taxon>
        <taxon>Herpotrichiellaceae</taxon>
        <taxon>Fonsecaea</taxon>
    </lineage>
</organism>
<evidence type="ECO:0000313" key="2">
    <source>
        <dbReference type="EMBL" id="KIW77526.1"/>
    </source>
</evidence>
<accession>A0A0D2DIR0</accession>
<feature type="compositionally biased region" description="Low complexity" evidence="1">
    <location>
        <begin position="77"/>
        <end position="87"/>
    </location>
</feature>
<feature type="compositionally biased region" description="Acidic residues" evidence="1">
    <location>
        <begin position="262"/>
        <end position="278"/>
    </location>
</feature>
<reference evidence="2 3" key="1">
    <citation type="submission" date="2015-01" db="EMBL/GenBank/DDBJ databases">
        <title>The Genome Sequence of Fonsecaea pedrosoi CBS 271.37.</title>
        <authorList>
            <consortium name="The Broad Institute Genomics Platform"/>
            <person name="Cuomo C."/>
            <person name="de Hoog S."/>
            <person name="Gorbushina A."/>
            <person name="Stielow B."/>
            <person name="Teixiera M."/>
            <person name="Abouelleil A."/>
            <person name="Chapman S.B."/>
            <person name="Priest M."/>
            <person name="Young S.K."/>
            <person name="Wortman J."/>
            <person name="Nusbaum C."/>
            <person name="Birren B."/>
        </authorList>
    </citation>
    <scope>NUCLEOTIDE SEQUENCE [LARGE SCALE GENOMIC DNA]</scope>
    <source>
        <strain evidence="2 3">CBS 271.37</strain>
    </source>
</reference>
<feature type="region of interest" description="Disordered" evidence="1">
    <location>
        <begin position="1"/>
        <end position="87"/>
    </location>
</feature>
<feature type="region of interest" description="Disordered" evidence="1">
    <location>
        <begin position="113"/>
        <end position="132"/>
    </location>
</feature>
<feature type="compositionally biased region" description="Basic residues" evidence="1">
    <location>
        <begin position="1"/>
        <end position="13"/>
    </location>
</feature>
<feature type="region of interest" description="Disordered" evidence="1">
    <location>
        <begin position="143"/>
        <end position="176"/>
    </location>
</feature>
<name>A0A0D2DIR0_9EURO</name>
<feature type="compositionally biased region" description="Basic and acidic residues" evidence="1">
    <location>
        <begin position="153"/>
        <end position="162"/>
    </location>
</feature>
<proteinExistence type="predicted"/>
<dbReference type="AlphaFoldDB" id="A0A0D2DIR0"/>
<evidence type="ECO:0000313" key="3">
    <source>
        <dbReference type="Proteomes" id="UP000053029"/>
    </source>
</evidence>
<dbReference type="Proteomes" id="UP000053029">
    <property type="component" value="Unassembled WGS sequence"/>
</dbReference>
<dbReference type="RefSeq" id="XP_013281334.1">
    <property type="nucleotide sequence ID" value="XM_013425880.1"/>
</dbReference>
<dbReference type="GeneID" id="25309462"/>
<protein>
    <submittedName>
        <fullName evidence="2">Uncharacterized protein</fullName>
    </submittedName>
</protein>
<dbReference type="HOGENOM" id="CLU_912265_0_0_1"/>
<dbReference type="EMBL" id="KN846974">
    <property type="protein sequence ID" value="KIW77526.1"/>
    <property type="molecule type" value="Genomic_DNA"/>
</dbReference>
<dbReference type="VEuPathDB" id="FungiDB:Z517_09972"/>
<sequence length="305" mass="32753">MSRRGRPPGRRPRPPRDRSCSTCGENHQGDGAGQLPGYFGHGNLGEVEGPEFYPDPVSGWPNGPERGGRGGRGIGSRGNNNNNANVSANAWSAANGSGFEVWNNGRLVASSGDPVTRGAAGQGPEDFAFDFDDEDYYSDDLDGFGGGLFRRRPLTDSRDDPLGRGPRRTRRRFPPGMECDDVPAWLFDELVDDDDDYDDDFDTVGPFGGRPPRRRGGGPRRSGVGGGGVRITRHGGAIVVDNEFEAPPRRGGGSGGHRLDPDEGYDDDDDYSDLDDDFVGGGFGRGNGDRVMRLSNGGTLRLHRA</sequence>
<evidence type="ECO:0000256" key="1">
    <source>
        <dbReference type="SAM" id="MobiDB-lite"/>
    </source>
</evidence>
<feature type="compositionally biased region" description="Gly residues" evidence="1">
    <location>
        <begin position="219"/>
        <end position="229"/>
    </location>
</feature>
<gene>
    <name evidence="2" type="ORF">Z517_09972</name>
</gene>